<dbReference type="EMBL" id="JH822428">
    <property type="protein sequence ID" value="EKC17630.1"/>
    <property type="molecule type" value="Genomic_DNA"/>
</dbReference>
<dbReference type="AlphaFoldDB" id="K1PMF5"/>
<sequence>MGSYKQQGQKLVRKTGICYQRDNITLLLWNVVSDWRKRGKYILSGMGFEDRREVPCNSIASEF</sequence>
<dbReference type="HOGENOM" id="CLU_2887894_0_0_1"/>
<evidence type="ECO:0000313" key="1">
    <source>
        <dbReference type="EMBL" id="EKC17630.1"/>
    </source>
</evidence>
<accession>K1PMF5</accession>
<gene>
    <name evidence="1" type="ORF">CGI_10000433</name>
</gene>
<organism evidence="1">
    <name type="scientific">Magallana gigas</name>
    <name type="common">Pacific oyster</name>
    <name type="synonym">Crassostrea gigas</name>
    <dbReference type="NCBI Taxonomy" id="29159"/>
    <lineage>
        <taxon>Eukaryota</taxon>
        <taxon>Metazoa</taxon>
        <taxon>Spiralia</taxon>
        <taxon>Lophotrochozoa</taxon>
        <taxon>Mollusca</taxon>
        <taxon>Bivalvia</taxon>
        <taxon>Autobranchia</taxon>
        <taxon>Pteriomorphia</taxon>
        <taxon>Ostreida</taxon>
        <taxon>Ostreoidea</taxon>
        <taxon>Ostreidae</taxon>
        <taxon>Magallana</taxon>
    </lineage>
</organism>
<proteinExistence type="predicted"/>
<name>K1PMF5_MAGGI</name>
<dbReference type="InParanoid" id="K1PMF5"/>
<protein>
    <submittedName>
        <fullName evidence="1">Uncharacterized protein</fullName>
    </submittedName>
</protein>
<reference evidence="1" key="1">
    <citation type="journal article" date="2012" name="Nature">
        <title>The oyster genome reveals stress adaptation and complexity of shell formation.</title>
        <authorList>
            <person name="Zhang G."/>
            <person name="Fang X."/>
            <person name="Guo X."/>
            <person name="Li L."/>
            <person name="Luo R."/>
            <person name="Xu F."/>
            <person name="Yang P."/>
            <person name="Zhang L."/>
            <person name="Wang X."/>
            <person name="Qi H."/>
            <person name="Xiong Z."/>
            <person name="Que H."/>
            <person name="Xie Y."/>
            <person name="Holland P.W."/>
            <person name="Paps J."/>
            <person name="Zhu Y."/>
            <person name="Wu F."/>
            <person name="Chen Y."/>
            <person name="Wang J."/>
            <person name="Peng C."/>
            <person name="Meng J."/>
            <person name="Yang L."/>
            <person name="Liu J."/>
            <person name="Wen B."/>
            <person name="Zhang N."/>
            <person name="Huang Z."/>
            <person name="Zhu Q."/>
            <person name="Feng Y."/>
            <person name="Mount A."/>
            <person name="Hedgecock D."/>
            <person name="Xu Z."/>
            <person name="Liu Y."/>
            <person name="Domazet-Loso T."/>
            <person name="Du Y."/>
            <person name="Sun X."/>
            <person name="Zhang S."/>
            <person name="Liu B."/>
            <person name="Cheng P."/>
            <person name="Jiang X."/>
            <person name="Li J."/>
            <person name="Fan D."/>
            <person name="Wang W."/>
            <person name="Fu W."/>
            <person name="Wang T."/>
            <person name="Wang B."/>
            <person name="Zhang J."/>
            <person name="Peng Z."/>
            <person name="Li Y."/>
            <person name="Li N."/>
            <person name="Wang J."/>
            <person name="Chen M."/>
            <person name="He Y."/>
            <person name="Tan F."/>
            <person name="Song X."/>
            <person name="Zheng Q."/>
            <person name="Huang R."/>
            <person name="Yang H."/>
            <person name="Du X."/>
            <person name="Chen L."/>
            <person name="Yang M."/>
            <person name="Gaffney P.M."/>
            <person name="Wang S."/>
            <person name="Luo L."/>
            <person name="She Z."/>
            <person name="Ming Y."/>
            <person name="Huang W."/>
            <person name="Zhang S."/>
            <person name="Huang B."/>
            <person name="Zhang Y."/>
            <person name="Qu T."/>
            <person name="Ni P."/>
            <person name="Miao G."/>
            <person name="Wang J."/>
            <person name="Wang Q."/>
            <person name="Steinberg C.E."/>
            <person name="Wang H."/>
            <person name="Li N."/>
            <person name="Qian L."/>
            <person name="Zhang G."/>
            <person name="Li Y."/>
            <person name="Yang H."/>
            <person name="Liu X."/>
            <person name="Wang J."/>
            <person name="Yin Y."/>
            <person name="Wang J."/>
        </authorList>
    </citation>
    <scope>NUCLEOTIDE SEQUENCE [LARGE SCALE GENOMIC DNA]</scope>
    <source>
        <strain evidence="1">05x7-T-G4-1.051#20</strain>
    </source>
</reference>